<dbReference type="PIRSF" id="PIRSF000726">
    <property type="entry name" value="Asp_kin"/>
    <property type="match status" value="1"/>
</dbReference>
<reference evidence="16 17" key="1">
    <citation type="journal article" date="2015" name="Microbiome">
        <title>Genomic resolution of linkages in carbon, nitrogen, and sulfur cycling among widespread estuary sediment bacteria.</title>
        <authorList>
            <person name="Baker B.J."/>
            <person name="Lazar C.S."/>
            <person name="Teske A.P."/>
            <person name="Dick G.J."/>
        </authorList>
    </citation>
    <scope>NUCLEOTIDE SEQUENCE [LARGE SCALE GENOMIC DNA]</scope>
    <source>
        <strain evidence="16">SM1_77</strain>
    </source>
</reference>
<feature type="binding site" evidence="12">
    <location>
        <position position="76"/>
    </location>
    <ligand>
        <name>substrate</name>
    </ligand>
</feature>
<dbReference type="GO" id="GO:0009088">
    <property type="term" value="P:threonine biosynthetic process"/>
    <property type="evidence" value="ECO:0007669"/>
    <property type="project" value="UniProtKB-UniPathway"/>
</dbReference>
<dbReference type="AlphaFoldDB" id="A0A0S8K173"/>
<dbReference type="InterPro" id="IPR001341">
    <property type="entry name" value="Asp_kinase"/>
</dbReference>
<evidence type="ECO:0000256" key="10">
    <source>
        <dbReference type="ARBA" id="ARBA00023154"/>
    </source>
</evidence>
<dbReference type="PANTHER" id="PTHR21499:SF3">
    <property type="entry name" value="ASPARTOKINASE"/>
    <property type="match status" value="1"/>
</dbReference>
<dbReference type="InterPro" id="IPR045865">
    <property type="entry name" value="ACT-like_dom_sf"/>
</dbReference>
<dbReference type="GO" id="GO:0009090">
    <property type="term" value="P:homoserine biosynthetic process"/>
    <property type="evidence" value="ECO:0007669"/>
    <property type="project" value="TreeGrafter"/>
</dbReference>
<sequence length="396" mass="42624">MKKLAVIKFGGTCLAQQEDRRKVAEHCVRLLDEYQRLVIVVSAMGRSGDSYATDTLLGLVSSPTPREKDSLMACGEVISAVVLAGELRQAGISARALTGWEAGIATDGVACNSNIEFINREPLMKLLDEYQCAVVAGFQGKGPDGVVTTLGRGGSDTTAIALAAALEADEAILFKNLESVFTADPERVPEAQKIERISAEDLRQLAWQGANVVHPRAAEIALGAELEIQVRSYSDGHIVTKIEPYVVKSGRYISGVVAGPDVYQFTTEGRTNDTPSEFFAWVFSMVADAGISMDMFSVFGKKAVFTVPAPYKKQVQELLGKTGISFTCTGPCTKISIVGAGMHDMKGVMARFSKTLANAGINMLQSVDSHATISGLVPLEQRDIALRELHKEFIEK</sequence>
<keyword evidence="8 13" id="KW-0418">Kinase</keyword>
<keyword evidence="9 12" id="KW-0067">ATP-binding</keyword>
<evidence type="ECO:0000256" key="12">
    <source>
        <dbReference type="PIRSR" id="PIRSR000726-1"/>
    </source>
</evidence>
<comment type="similarity">
    <text evidence="4 13">Belongs to the aspartokinase family.</text>
</comment>
<dbReference type="EMBL" id="LJVE01000040">
    <property type="protein sequence ID" value="KPL14661.1"/>
    <property type="molecule type" value="Genomic_DNA"/>
</dbReference>
<evidence type="ECO:0000256" key="4">
    <source>
        <dbReference type="ARBA" id="ARBA00010122"/>
    </source>
</evidence>
<dbReference type="InterPro" id="IPR002912">
    <property type="entry name" value="ACT_dom"/>
</dbReference>
<keyword evidence="5 14" id="KW-0028">Amino-acid biosynthesis</keyword>
<comment type="pathway">
    <text evidence="3 14">Amino-acid biosynthesis; L-threonine biosynthesis; L-threonine from L-aspartate: step 1/5.</text>
</comment>
<evidence type="ECO:0000256" key="7">
    <source>
        <dbReference type="ARBA" id="ARBA00022741"/>
    </source>
</evidence>
<evidence type="ECO:0000256" key="11">
    <source>
        <dbReference type="ARBA" id="ARBA00047872"/>
    </source>
</evidence>
<dbReference type="CDD" id="cd04923">
    <property type="entry name" value="ACT_AK-LysC-DapG-like_2"/>
    <property type="match status" value="1"/>
</dbReference>
<dbReference type="GO" id="GO:0005829">
    <property type="term" value="C:cytosol"/>
    <property type="evidence" value="ECO:0007669"/>
    <property type="project" value="TreeGrafter"/>
</dbReference>
<dbReference type="SUPFAM" id="SSF55021">
    <property type="entry name" value="ACT-like"/>
    <property type="match status" value="2"/>
</dbReference>
<evidence type="ECO:0000256" key="3">
    <source>
        <dbReference type="ARBA" id="ARBA00005139"/>
    </source>
</evidence>
<dbReference type="PATRIC" id="fig|1703778.3.peg.227"/>
<gene>
    <name evidence="16" type="ORF">AMJ74_02965</name>
</gene>
<organism evidence="16 17">
    <name type="scientific">candidate division WOR_3 bacterium SM1_77</name>
    <dbReference type="NCBI Taxonomy" id="1703778"/>
    <lineage>
        <taxon>Bacteria</taxon>
        <taxon>Bacteria division WOR-3</taxon>
    </lineage>
</organism>
<dbReference type="UniPathway" id="UPA00051">
    <property type="reaction ID" value="UER00462"/>
</dbReference>
<dbReference type="GO" id="GO:0005524">
    <property type="term" value="F:ATP binding"/>
    <property type="evidence" value="ECO:0007669"/>
    <property type="project" value="UniProtKB-KW"/>
</dbReference>
<comment type="catalytic activity">
    <reaction evidence="11 13">
        <text>L-aspartate + ATP = 4-phospho-L-aspartate + ADP</text>
        <dbReference type="Rhea" id="RHEA:23776"/>
        <dbReference type="ChEBI" id="CHEBI:29991"/>
        <dbReference type="ChEBI" id="CHEBI:30616"/>
        <dbReference type="ChEBI" id="CHEBI:57535"/>
        <dbReference type="ChEBI" id="CHEBI:456216"/>
        <dbReference type="EC" id="2.7.2.4"/>
    </reaction>
</comment>
<evidence type="ECO:0000313" key="16">
    <source>
        <dbReference type="EMBL" id="KPL14661.1"/>
    </source>
</evidence>
<evidence type="ECO:0000256" key="14">
    <source>
        <dbReference type="RuleBase" id="RU004249"/>
    </source>
</evidence>
<dbReference type="EC" id="2.7.2.4" evidence="13"/>
<dbReference type="Gene3D" id="3.40.1160.10">
    <property type="entry name" value="Acetylglutamate kinase-like"/>
    <property type="match status" value="1"/>
</dbReference>
<dbReference type="Proteomes" id="UP000050975">
    <property type="component" value="Unassembled WGS sequence"/>
</dbReference>
<feature type="domain" description="ACT" evidence="15">
    <location>
        <begin position="337"/>
        <end position="396"/>
    </location>
</feature>
<keyword evidence="6 13" id="KW-0808">Transferase</keyword>
<accession>A0A0S8K173</accession>
<dbReference type="Pfam" id="PF22468">
    <property type="entry name" value="ACT_9"/>
    <property type="match status" value="1"/>
</dbReference>
<dbReference type="Gene3D" id="3.30.2130.10">
    <property type="entry name" value="VC0802-like"/>
    <property type="match status" value="1"/>
</dbReference>
<comment type="caution">
    <text evidence="16">The sequence shown here is derived from an EMBL/GenBank/DDBJ whole genome shotgun (WGS) entry which is preliminary data.</text>
</comment>
<evidence type="ECO:0000256" key="9">
    <source>
        <dbReference type="ARBA" id="ARBA00022840"/>
    </source>
</evidence>
<feature type="binding site" evidence="12">
    <location>
        <begin position="8"/>
        <end position="11"/>
    </location>
    <ligand>
        <name>ATP</name>
        <dbReference type="ChEBI" id="CHEBI:30616"/>
    </ligand>
</feature>
<evidence type="ECO:0000256" key="2">
    <source>
        <dbReference type="ARBA" id="ARBA00004986"/>
    </source>
</evidence>
<evidence type="ECO:0000256" key="8">
    <source>
        <dbReference type="ARBA" id="ARBA00022777"/>
    </source>
</evidence>
<dbReference type="GO" id="GO:0009089">
    <property type="term" value="P:lysine biosynthetic process via diaminopimelate"/>
    <property type="evidence" value="ECO:0007669"/>
    <property type="project" value="UniProtKB-UniPathway"/>
</dbReference>
<dbReference type="InterPro" id="IPR018042">
    <property type="entry name" value="Aspartate_kinase_CS"/>
</dbReference>
<comment type="pathway">
    <text evidence="1 14">Amino-acid biosynthesis; L-lysine biosynthesis via DAP pathway; (S)-tetrahydrodipicolinate from L-aspartate: step 1/4.</text>
</comment>
<dbReference type="PROSITE" id="PS00324">
    <property type="entry name" value="ASPARTOKINASE"/>
    <property type="match status" value="1"/>
</dbReference>
<evidence type="ECO:0000256" key="6">
    <source>
        <dbReference type="ARBA" id="ARBA00022679"/>
    </source>
</evidence>
<evidence type="ECO:0000259" key="15">
    <source>
        <dbReference type="PROSITE" id="PS51671"/>
    </source>
</evidence>
<evidence type="ECO:0000256" key="5">
    <source>
        <dbReference type="ARBA" id="ARBA00022605"/>
    </source>
</evidence>
<dbReference type="GO" id="GO:0004072">
    <property type="term" value="F:aspartate kinase activity"/>
    <property type="evidence" value="ECO:0007669"/>
    <property type="project" value="UniProtKB-EC"/>
</dbReference>
<name>A0A0S8K173_UNCW3</name>
<dbReference type="UniPathway" id="UPA00050">
    <property type="reaction ID" value="UER00461"/>
</dbReference>
<evidence type="ECO:0000256" key="13">
    <source>
        <dbReference type="RuleBase" id="RU003448"/>
    </source>
</evidence>
<evidence type="ECO:0000313" key="17">
    <source>
        <dbReference type="Proteomes" id="UP000050975"/>
    </source>
</evidence>
<proteinExistence type="inferred from homology"/>
<dbReference type="NCBIfam" id="TIGR00657">
    <property type="entry name" value="asp_kinases"/>
    <property type="match status" value="1"/>
</dbReference>
<dbReference type="InterPro" id="IPR005260">
    <property type="entry name" value="Asp_kin_monofn"/>
</dbReference>
<dbReference type="UniPathway" id="UPA00034">
    <property type="reaction ID" value="UER00015"/>
</dbReference>
<dbReference type="InterPro" id="IPR036393">
    <property type="entry name" value="AceGlu_kinase-like_sf"/>
</dbReference>
<dbReference type="PANTHER" id="PTHR21499">
    <property type="entry name" value="ASPARTATE KINASE"/>
    <property type="match status" value="1"/>
</dbReference>
<dbReference type="PROSITE" id="PS51671">
    <property type="entry name" value="ACT"/>
    <property type="match status" value="1"/>
</dbReference>
<comment type="pathway">
    <text evidence="2 14">Amino-acid biosynthesis; L-methionine biosynthesis via de novo pathway; L-homoserine from L-aspartate: step 1/3.</text>
</comment>
<keyword evidence="7 12" id="KW-0547">Nucleotide-binding</keyword>
<dbReference type="InterPro" id="IPR054352">
    <property type="entry name" value="ACT_Aspartokinase"/>
</dbReference>
<dbReference type="SUPFAM" id="SSF53633">
    <property type="entry name" value="Carbamate kinase-like"/>
    <property type="match status" value="1"/>
</dbReference>
<dbReference type="Pfam" id="PF00696">
    <property type="entry name" value="AA_kinase"/>
    <property type="match status" value="1"/>
</dbReference>
<protein>
    <recommendedName>
        <fullName evidence="13">Aspartokinase</fullName>
        <ecNumber evidence="13">2.7.2.4</ecNumber>
    </recommendedName>
</protein>
<keyword evidence="10" id="KW-0457">Lysine biosynthesis</keyword>
<dbReference type="InterPro" id="IPR001048">
    <property type="entry name" value="Asp/Glu/Uridylate_kinase"/>
</dbReference>
<evidence type="ECO:0000256" key="1">
    <source>
        <dbReference type="ARBA" id="ARBA00004766"/>
    </source>
</evidence>